<dbReference type="AlphaFoldDB" id="A0A1E7YYT4"/>
<dbReference type="RefSeq" id="WP_070135278.1">
    <property type="nucleotide sequence ID" value="NZ_LJAM02000261.1"/>
</dbReference>
<sequence>MTLQQWCFSFRGRLGRRDFWIWQITWLLLLVLLFTIAGQGLVDTQNAAVCVVALLWPSSAVLVKRLHDRNKGGQWALLLVLGWMLMAGHWAMLPSEAQWLVRHFIPTLILVSMLVELGTFAGTPGDNRFGKPAQSVAFLRQRAVDYQ</sequence>
<protein>
    <recommendedName>
        <fullName evidence="6">DUF805 domain-containing protein</fullName>
    </recommendedName>
</protein>
<evidence type="ECO:0000313" key="4">
    <source>
        <dbReference type="Proteomes" id="UP000243534"/>
    </source>
</evidence>
<evidence type="ECO:0000256" key="1">
    <source>
        <dbReference type="SAM" id="Phobius"/>
    </source>
</evidence>
<keyword evidence="1" id="KW-0812">Transmembrane</keyword>
<evidence type="ECO:0000313" key="2">
    <source>
        <dbReference type="EMBL" id="OFC61663.1"/>
    </source>
</evidence>
<organism evidence="2 4">
    <name type="scientific">Candidatus Erwinia dacicola</name>
    <dbReference type="NCBI Taxonomy" id="252393"/>
    <lineage>
        <taxon>Bacteria</taxon>
        <taxon>Pseudomonadati</taxon>
        <taxon>Pseudomonadota</taxon>
        <taxon>Gammaproteobacteria</taxon>
        <taxon>Enterobacterales</taxon>
        <taxon>Erwiniaceae</taxon>
        <taxon>Erwinia</taxon>
    </lineage>
</organism>
<dbReference type="Pfam" id="PF05656">
    <property type="entry name" value="DUF805"/>
    <property type="match status" value="1"/>
</dbReference>
<accession>A0A1E7YYT4</accession>
<proteinExistence type="predicted"/>
<feature type="transmembrane region" description="Helical" evidence="1">
    <location>
        <begin position="20"/>
        <end position="38"/>
    </location>
</feature>
<keyword evidence="5" id="KW-1185">Reference proteome</keyword>
<comment type="caution">
    <text evidence="2">The sequence shown here is derived from an EMBL/GenBank/DDBJ whole genome shotgun (WGS) entry which is preliminary data.</text>
</comment>
<evidence type="ECO:0000313" key="3">
    <source>
        <dbReference type="EMBL" id="RAP70795.1"/>
    </source>
</evidence>
<feature type="transmembrane region" description="Helical" evidence="1">
    <location>
        <begin position="44"/>
        <end position="63"/>
    </location>
</feature>
<dbReference type="GO" id="GO:0005886">
    <property type="term" value="C:plasma membrane"/>
    <property type="evidence" value="ECO:0007669"/>
    <property type="project" value="TreeGrafter"/>
</dbReference>
<feature type="transmembrane region" description="Helical" evidence="1">
    <location>
        <begin position="75"/>
        <end position="93"/>
    </location>
</feature>
<reference evidence="2 4" key="1">
    <citation type="submission" date="2016-07" db="EMBL/GenBank/DDBJ databases">
        <authorList>
            <person name="Yuval B."/>
        </authorList>
    </citation>
    <scope>NUCLEOTIDE SEQUENCE [LARGE SCALE GENOMIC DNA]</scope>
    <source>
        <strain evidence="2 4">IL</strain>
    </source>
</reference>
<evidence type="ECO:0000313" key="5">
    <source>
        <dbReference type="Proteomes" id="UP000244334"/>
    </source>
</evidence>
<gene>
    <name evidence="3" type="ORF">ACZ87_02400</name>
    <name evidence="2" type="ORF">BBW68_12040</name>
</gene>
<name>A0A1E7YYT4_9GAMM</name>
<keyword evidence="1" id="KW-0472">Membrane</keyword>
<feature type="transmembrane region" description="Helical" evidence="1">
    <location>
        <begin position="99"/>
        <end position="121"/>
    </location>
</feature>
<dbReference type="PANTHER" id="PTHR34980:SF1">
    <property type="entry name" value="INNER MEMBRANE PROTEIN"/>
    <property type="match status" value="1"/>
</dbReference>
<reference evidence="3 5" key="2">
    <citation type="submission" date="2018-04" db="EMBL/GenBank/DDBJ databases">
        <title>Genomes of the Obligate Erwinia dacicola and Facultative Enterobacter sp. OLF Endosymbionts of the Olive Fruit fly, Bactrocera oleae.</title>
        <authorList>
            <person name="Estes A.M."/>
            <person name="Hearn D.J."/>
            <person name="Agarwal S."/>
            <person name="Pierson E.A."/>
            <person name="Dunning-Hotopp J.C."/>
        </authorList>
    </citation>
    <scope>NUCLEOTIDE SEQUENCE [LARGE SCALE GENOMIC DNA]</scope>
    <source>
        <strain evidence="3 5">Oroville</strain>
    </source>
</reference>
<dbReference type="EMBL" id="MAYS01000359">
    <property type="protein sequence ID" value="OFC61663.1"/>
    <property type="molecule type" value="Genomic_DNA"/>
</dbReference>
<dbReference type="EMBL" id="LJAM02000261">
    <property type="protein sequence ID" value="RAP70795.1"/>
    <property type="molecule type" value="Genomic_DNA"/>
</dbReference>
<dbReference type="Proteomes" id="UP000243534">
    <property type="component" value="Unassembled WGS sequence"/>
</dbReference>
<dbReference type="Proteomes" id="UP000244334">
    <property type="component" value="Unassembled WGS sequence"/>
</dbReference>
<dbReference type="OrthoDB" id="9812349at2"/>
<dbReference type="InterPro" id="IPR008523">
    <property type="entry name" value="DUF805"/>
</dbReference>
<evidence type="ECO:0008006" key="6">
    <source>
        <dbReference type="Google" id="ProtNLM"/>
    </source>
</evidence>
<dbReference type="PANTHER" id="PTHR34980">
    <property type="entry name" value="INNER MEMBRANE PROTEIN-RELATED-RELATED"/>
    <property type="match status" value="1"/>
</dbReference>
<keyword evidence="1" id="KW-1133">Transmembrane helix</keyword>